<keyword evidence="1 4" id="KW-0378">Hydrolase</keyword>
<feature type="domain" description="PNPLA" evidence="5">
    <location>
        <begin position="4"/>
        <end position="195"/>
    </location>
</feature>
<dbReference type="PROSITE" id="PS51635">
    <property type="entry name" value="PNPLA"/>
    <property type="match status" value="1"/>
</dbReference>
<evidence type="ECO:0000313" key="7">
    <source>
        <dbReference type="Proteomes" id="UP001329915"/>
    </source>
</evidence>
<gene>
    <name evidence="6" type="ORF">MFMK1_003380</name>
</gene>
<dbReference type="PANTHER" id="PTHR14226">
    <property type="entry name" value="NEUROPATHY TARGET ESTERASE/SWISS CHEESE D.MELANOGASTER"/>
    <property type="match status" value="1"/>
</dbReference>
<keyword evidence="7" id="KW-1185">Reference proteome</keyword>
<feature type="short sequence motif" description="GXGXXG" evidence="4">
    <location>
        <begin position="8"/>
        <end position="13"/>
    </location>
</feature>
<dbReference type="InterPro" id="IPR002641">
    <property type="entry name" value="PNPLA_dom"/>
</dbReference>
<evidence type="ECO:0000256" key="3">
    <source>
        <dbReference type="ARBA" id="ARBA00023098"/>
    </source>
</evidence>
<dbReference type="SUPFAM" id="SSF52151">
    <property type="entry name" value="FabD/lysophospholipase-like"/>
    <property type="match status" value="1"/>
</dbReference>
<dbReference type="Gene3D" id="3.40.1090.10">
    <property type="entry name" value="Cytosolic phospholipase A2 catalytic domain"/>
    <property type="match status" value="1"/>
</dbReference>
<feature type="short sequence motif" description="GXSXG" evidence="4">
    <location>
        <begin position="35"/>
        <end position="39"/>
    </location>
</feature>
<dbReference type="AlphaFoldDB" id="A0AAU0USI0"/>
<name>A0AAU0USI0_9FIRM</name>
<dbReference type="GO" id="GO:0016042">
    <property type="term" value="P:lipid catabolic process"/>
    <property type="evidence" value="ECO:0007669"/>
    <property type="project" value="UniProtKB-UniRule"/>
</dbReference>
<feature type="active site" description="Nucleophile" evidence="4">
    <location>
        <position position="37"/>
    </location>
</feature>
<keyword evidence="3 4" id="KW-0443">Lipid metabolism</keyword>
<dbReference type="KEGG" id="dbc:MFMK1_003380"/>
<dbReference type="GO" id="GO:0016787">
    <property type="term" value="F:hydrolase activity"/>
    <property type="evidence" value="ECO:0007669"/>
    <property type="project" value="UniProtKB-UniRule"/>
</dbReference>
<organism evidence="6 7">
    <name type="scientific">Metallumcola ferriviriculae</name>
    <dbReference type="NCBI Taxonomy" id="3039180"/>
    <lineage>
        <taxon>Bacteria</taxon>
        <taxon>Bacillati</taxon>
        <taxon>Bacillota</taxon>
        <taxon>Clostridia</taxon>
        <taxon>Neomoorellales</taxon>
        <taxon>Desulfitibacteraceae</taxon>
        <taxon>Metallumcola</taxon>
    </lineage>
</organism>
<evidence type="ECO:0000313" key="6">
    <source>
        <dbReference type="EMBL" id="WRO23518.1"/>
    </source>
</evidence>
<accession>A0AAU0USI0</accession>
<keyword evidence="2 4" id="KW-0442">Lipid degradation</keyword>
<dbReference type="EMBL" id="CP121694">
    <property type="protein sequence ID" value="WRO23518.1"/>
    <property type="molecule type" value="Genomic_DNA"/>
</dbReference>
<dbReference type="InterPro" id="IPR050301">
    <property type="entry name" value="NTE"/>
</dbReference>
<proteinExistence type="predicted"/>
<feature type="short sequence motif" description="DGA/G" evidence="4">
    <location>
        <begin position="182"/>
        <end position="184"/>
    </location>
</feature>
<dbReference type="RefSeq" id="WP_366922900.1">
    <property type="nucleotide sequence ID" value="NZ_CP121694.1"/>
</dbReference>
<evidence type="ECO:0000256" key="2">
    <source>
        <dbReference type="ARBA" id="ARBA00022963"/>
    </source>
</evidence>
<dbReference type="InterPro" id="IPR016035">
    <property type="entry name" value="Acyl_Trfase/lysoPLipase"/>
</dbReference>
<evidence type="ECO:0000259" key="5">
    <source>
        <dbReference type="PROSITE" id="PS51635"/>
    </source>
</evidence>
<reference evidence="6 7" key="1">
    <citation type="submission" date="2023-04" db="EMBL/GenBank/DDBJ databases">
        <authorList>
            <person name="Hsu D."/>
        </authorList>
    </citation>
    <scope>NUCLEOTIDE SEQUENCE [LARGE SCALE GENOMIC DNA]</scope>
    <source>
        <strain evidence="6 7">MK1</strain>
    </source>
</reference>
<evidence type="ECO:0000256" key="1">
    <source>
        <dbReference type="ARBA" id="ARBA00022801"/>
    </source>
</evidence>
<dbReference type="PANTHER" id="PTHR14226:SF29">
    <property type="entry name" value="NEUROPATHY TARGET ESTERASE SWS"/>
    <property type="match status" value="1"/>
</dbReference>
<feature type="active site" description="Proton acceptor" evidence="4">
    <location>
        <position position="182"/>
    </location>
</feature>
<dbReference type="Proteomes" id="UP001329915">
    <property type="component" value="Chromosome"/>
</dbReference>
<sequence length="288" mass="30609">MFGLVLSGGGLRGAVHAGFLSVLDGESIFPDMIVGSSAGSIVAALYASGLSPASIQKIVINQAPFSLHPDWRLLFLPFGFLRNTLGAFFGVPMGIFSGKQLEWALAKVIGEKGFKDMHPPIAVVSCSISDAHTVVFTSLEPSQSLPKIEFTDKASVAQAVTASSSIPGIFSPKQINDRMLVDGGVINNCPADIAKMLGATNIIAIDLGFTVKDELQPSNGVEVMLQAVDIMGQRSSNLITSQYADLTLKPATGNVSLVDWDEIPRLFELGRSLAMDNLSRIKDVLKMS</sequence>
<evidence type="ECO:0000256" key="4">
    <source>
        <dbReference type="PROSITE-ProRule" id="PRU01161"/>
    </source>
</evidence>
<protein>
    <submittedName>
        <fullName evidence="6">Patatin-like phospholipase family protein</fullName>
    </submittedName>
</protein>
<dbReference type="Pfam" id="PF01734">
    <property type="entry name" value="Patatin"/>
    <property type="match status" value="1"/>
</dbReference>